<name>W4L9S2_9BACT</name>
<dbReference type="PROSITE" id="PS50042">
    <property type="entry name" value="CNMP_BINDING_3"/>
    <property type="match status" value="2"/>
</dbReference>
<dbReference type="Proteomes" id="UP000019140">
    <property type="component" value="Unassembled WGS sequence"/>
</dbReference>
<evidence type="ECO:0000313" key="2">
    <source>
        <dbReference type="EMBL" id="ETW94818.1"/>
    </source>
</evidence>
<dbReference type="InterPro" id="IPR000595">
    <property type="entry name" value="cNMP-bd_dom"/>
</dbReference>
<dbReference type="AlphaFoldDB" id="W4L9S2"/>
<dbReference type="GO" id="GO:0003700">
    <property type="term" value="F:DNA-binding transcription factor activity"/>
    <property type="evidence" value="ECO:0007669"/>
    <property type="project" value="TreeGrafter"/>
</dbReference>
<dbReference type="InterPro" id="IPR014710">
    <property type="entry name" value="RmlC-like_jellyroll"/>
</dbReference>
<dbReference type="PATRIC" id="fig|1429439.4.peg.8115"/>
<dbReference type="InterPro" id="IPR018490">
    <property type="entry name" value="cNMP-bd_dom_sf"/>
</dbReference>
<dbReference type="PANTHER" id="PTHR24567">
    <property type="entry name" value="CRP FAMILY TRANSCRIPTIONAL REGULATORY PROTEIN"/>
    <property type="match status" value="1"/>
</dbReference>
<dbReference type="Pfam" id="PF00027">
    <property type="entry name" value="cNMP_binding"/>
    <property type="match status" value="1"/>
</dbReference>
<evidence type="ECO:0000313" key="3">
    <source>
        <dbReference type="Proteomes" id="UP000019140"/>
    </source>
</evidence>
<reference evidence="2 3" key="1">
    <citation type="journal article" date="2014" name="Nature">
        <title>An environmental bacterial taxon with a large and distinct metabolic repertoire.</title>
        <authorList>
            <person name="Wilson M.C."/>
            <person name="Mori T."/>
            <person name="Ruckert C."/>
            <person name="Uria A.R."/>
            <person name="Helf M.J."/>
            <person name="Takada K."/>
            <person name="Gernert C."/>
            <person name="Steffens U.A."/>
            <person name="Heycke N."/>
            <person name="Schmitt S."/>
            <person name="Rinke C."/>
            <person name="Helfrich E.J."/>
            <person name="Brachmann A.O."/>
            <person name="Gurgui C."/>
            <person name="Wakimoto T."/>
            <person name="Kracht M."/>
            <person name="Crusemann M."/>
            <person name="Hentschel U."/>
            <person name="Abe I."/>
            <person name="Matsunaga S."/>
            <person name="Kalinowski J."/>
            <person name="Takeyama H."/>
            <person name="Piel J."/>
        </authorList>
    </citation>
    <scope>NUCLEOTIDE SEQUENCE [LARGE SCALE GENOMIC DNA]</scope>
    <source>
        <strain evidence="3">TSY2</strain>
    </source>
</reference>
<dbReference type="Gene3D" id="2.60.120.10">
    <property type="entry name" value="Jelly Rolls"/>
    <property type="match status" value="2"/>
</dbReference>
<organism evidence="2 3">
    <name type="scientific">Candidatus Entotheonella gemina</name>
    <dbReference type="NCBI Taxonomy" id="1429439"/>
    <lineage>
        <taxon>Bacteria</taxon>
        <taxon>Pseudomonadati</taxon>
        <taxon>Nitrospinota/Tectimicrobiota group</taxon>
        <taxon>Candidatus Tectimicrobiota</taxon>
        <taxon>Candidatus Entotheonellia</taxon>
        <taxon>Candidatus Entotheonellales</taxon>
        <taxon>Candidatus Entotheonellaceae</taxon>
        <taxon>Candidatus Entotheonella</taxon>
    </lineage>
</organism>
<dbReference type="PANTHER" id="PTHR24567:SF26">
    <property type="entry name" value="REGULATORY PROTEIN YEIL"/>
    <property type="match status" value="1"/>
</dbReference>
<feature type="domain" description="Cyclic nucleotide-binding" evidence="1">
    <location>
        <begin position="166"/>
        <end position="204"/>
    </location>
</feature>
<dbReference type="GO" id="GO:0005829">
    <property type="term" value="C:cytosol"/>
    <property type="evidence" value="ECO:0007669"/>
    <property type="project" value="TreeGrafter"/>
</dbReference>
<evidence type="ECO:0000259" key="1">
    <source>
        <dbReference type="PROSITE" id="PS50042"/>
    </source>
</evidence>
<dbReference type="HOGENOM" id="CLU_018310_4_0_7"/>
<gene>
    <name evidence="2" type="ORF">ETSY2_49110</name>
</gene>
<dbReference type="SMART" id="SM00100">
    <property type="entry name" value="cNMP"/>
    <property type="match status" value="1"/>
</dbReference>
<accession>W4L9S2</accession>
<sequence>MMDTIEQALKGTSLFESLSDEEFNDIVNATSTLELPAGAIIVEEGGIGQECYVIFDGMIQVFTTTSDGQEVVLDKCQPGELVGEQSLVPSSNGRRNANLRAYSDVILIRLSKADFQKVLTRDHPLQERLVQLGKSQVQNRLLRQSALFRSLRFGEDGTDWYRQEAFADREVIIRQGEPGDKAYVILSGTADVYHEEPKCNPRLL</sequence>
<dbReference type="InterPro" id="IPR050397">
    <property type="entry name" value="Env_Response_Regulators"/>
</dbReference>
<dbReference type="EMBL" id="AZHX01002401">
    <property type="protein sequence ID" value="ETW94818.1"/>
    <property type="molecule type" value="Genomic_DNA"/>
</dbReference>
<dbReference type="CDD" id="cd00038">
    <property type="entry name" value="CAP_ED"/>
    <property type="match status" value="2"/>
</dbReference>
<comment type="caution">
    <text evidence="2">The sequence shown here is derived from an EMBL/GenBank/DDBJ whole genome shotgun (WGS) entry which is preliminary data.</text>
</comment>
<protein>
    <recommendedName>
        <fullName evidence="1">Cyclic nucleotide-binding domain-containing protein</fullName>
    </recommendedName>
</protein>
<proteinExistence type="predicted"/>
<dbReference type="SUPFAM" id="SSF51206">
    <property type="entry name" value="cAMP-binding domain-like"/>
    <property type="match status" value="2"/>
</dbReference>
<keyword evidence="3" id="KW-1185">Reference proteome</keyword>
<feature type="domain" description="Cyclic nucleotide-binding" evidence="1">
    <location>
        <begin position="14"/>
        <end position="131"/>
    </location>
</feature>